<dbReference type="InterPro" id="IPR050951">
    <property type="entry name" value="Retrovirus_Pol_polyprotein"/>
</dbReference>
<dbReference type="InterPro" id="IPR041373">
    <property type="entry name" value="RT_RNaseH"/>
</dbReference>
<protein>
    <recommendedName>
        <fullName evidence="7">Reverse transcriptase RNase H-like domain-containing protein</fullName>
    </recommendedName>
</protein>
<evidence type="ECO:0000256" key="1">
    <source>
        <dbReference type="ARBA" id="ARBA00022679"/>
    </source>
</evidence>
<dbReference type="EMBL" id="AVOT02018376">
    <property type="protein sequence ID" value="MBW0505232.1"/>
    <property type="molecule type" value="Genomic_DNA"/>
</dbReference>
<keyword evidence="1" id="KW-0808">Transferase</keyword>
<keyword evidence="9" id="KW-1185">Reference proteome</keyword>
<dbReference type="OrthoDB" id="2208902at2759"/>
<dbReference type="Proteomes" id="UP000765509">
    <property type="component" value="Unassembled WGS sequence"/>
</dbReference>
<evidence type="ECO:0000256" key="3">
    <source>
        <dbReference type="ARBA" id="ARBA00022722"/>
    </source>
</evidence>
<proteinExistence type="predicted"/>
<keyword evidence="3" id="KW-0540">Nuclease</keyword>
<dbReference type="GO" id="GO:0003964">
    <property type="term" value="F:RNA-directed DNA polymerase activity"/>
    <property type="evidence" value="ECO:0007669"/>
    <property type="project" value="UniProtKB-KW"/>
</dbReference>
<evidence type="ECO:0000256" key="4">
    <source>
        <dbReference type="ARBA" id="ARBA00022759"/>
    </source>
</evidence>
<dbReference type="GO" id="GO:0016787">
    <property type="term" value="F:hydrolase activity"/>
    <property type="evidence" value="ECO:0007669"/>
    <property type="project" value="UniProtKB-KW"/>
</dbReference>
<dbReference type="PANTHER" id="PTHR37984:SF5">
    <property type="entry name" value="PROTEIN NYNRIN-LIKE"/>
    <property type="match status" value="1"/>
</dbReference>
<feature type="domain" description="Reverse transcriptase RNase H-like" evidence="7">
    <location>
        <begin position="2"/>
        <end position="101"/>
    </location>
</feature>
<name>A0A9Q3DSU4_9BASI</name>
<dbReference type="PANTHER" id="PTHR37984">
    <property type="entry name" value="PROTEIN CBG26694"/>
    <property type="match status" value="1"/>
</dbReference>
<keyword evidence="2" id="KW-0548">Nucleotidyltransferase</keyword>
<organism evidence="8 9">
    <name type="scientific">Austropuccinia psidii MF-1</name>
    <dbReference type="NCBI Taxonomy" id="1389203"/>
    <lineage>
        <taxon>Eukaryota</taxon>
        <taxon>Fungi</taxon>
        <taxon>Dikarya</taxon>
        <taxon>Basidiomycota</taxon>
        <taxon>Pucciniomycotina</taxon>
        <taxon>Pucciniomycetes</taxon>
        <taxon>Pucciniales</taxon>
        <taxon>Sphaerophragmiaceae</taxon>
        <taxon>Austropuccinia</taxon>
    </lineage>
</organism>
<evidence type="ECO:0000256" key="6">
    <source>
        <dbReference type="ARBA" id="ARBA00022918"/>
    </source>
</evidence>
<dbReference type="AlphaFoldDB" id="A0A9Q3DSU4"/>
<dbReference type="Pfam" id="PF17917">
    <property type="entry name" value="RT_RNaseH"/>
    <property type="match status" value="1"/>
</dbReference>
<gene>
    <name evidence="8" type="ORF">O181_044947</name>
</gene>
<reference evidence="8" key="1">
    <citation type="submission" date="2021-03" db="EMBL/GenBank/DDBJ databases">
        <title>Draft genome sequence of rust myrtle Austropuccinia psidii MF-1, a brazilian biotype.</title>
        <authorList>
            <person name="Quecine M.C."/>
            <person name="Pachon D.M.R."/>
            <person name="Bonatelli M.L."/>
            <person name="Correr F.H."/>
            <person name="Franceschini L.M."/>
            <person name="Leite T.F."/>
            <person name="Margarido G.R.A."/>
            <person name="Almeida C.A."/>
            <person name="Ferrarezi J.A."/>
            <person name="Labate C.A."/>
        </authorList>
    </citation>
    <scope>NUCLEOTIDE SEQUENCE</scope>
    <source>
        <strain evidence="8">MF-1</strain>
    </source>
</reference>
<keyword evidence="4" id="KW-0255">Endonuclease</keyword>
<dbReference type="GO" id="GO:0004519">
    <property type="term" value="F:endonuclease activity"/>
    <property type="evidence" value="ECO:0007669"/>
    <property type="project" value="UniProtKB-KW"/>
</dbReference>
<comment type="caution">
    <text evidence="8">The sequence shown here is derived from an EMBL/GenBank/DDBJ whole genome shotgun (WGS) entry which is preliminary data.</text>
</comment>
<keyword evidence="5" id="KW-0378">Hydrolase</keyword>
<evidence type="ECO:0000256" key="2">
    <source>
        <dbReference type="ARBA" id="ARBA00022695"/>
    </source>
</evidence>
<dbReference type="InterPro" id="IPR043502">
    <property type="entry name" value="DNA/RNA_pol_sf"/>
</dbReference>
<evidence type="ECO:0000313" key="8">
    <source>
        <dbReference type="EMBL" id="MBW0505232.1"/>
    </source>
</evidence>
<keyword evidence="6" id="KW-0695">RNA-directed DNA polymerase</keyword>
<evidence type="ECO:0000259" key="7">
    <source>
        <dbReference type="Pfam" id="PF17917"/>
    </source>
</evidence>
<accession>A0A9Q3DSU4</accession>
<dbReference type="SUPFAM" id="SSF56672">
    <property type="entry name" value="DNA/RNA polymerases"/>
    <property type="match status" value="1"/>
</dbReference>
<evidence type="ECO:0000313" key="9">
    <source>
        <dbReference type="Proteomes" id="UP000765509"/>
    </source>
</evidence>
<evidence type="ECO:0000256" key="5">
    <source>
        <dbReference type="ARBA" id="ARBA00022801"/>
    </source>
</evidence>
<sequence length="142" mass="16519">MQIDACGEGLGAALCKTQIINDKTFEGLICFISRRIKPAEAEYGASPIQFLFLVWDLKKLHYYLDGEVFDIITDLNYVKSLLKMKKSNRHILRWHISIQEYRGNMNIVHKYENIHKISDGLRRSALANTPETQHGYHRKKNI</sequence>